<keyword evidence="6" id="KW-1185">Reference proteome</keyword>
<dbReference type="GO" id="GO:0006152">
    <property type="term" value="P:purine nucleoside catabolic process"/>
    <property type="evidence" value="ECO:0007669"/>
    <property type="project" value="TreeGrafter"/>
</dbReference>
<dbReference type="SUPFAM" id="SSF53590">
    <property type="entry name" value="Nucleoside hydrolase"/>
    <property type="match status" value="1"/>
</dbReference>
<name>A0A1L7X486_9HELO</name>
<dbReference type="InterPro" id="IPR001910">
    <property type="entry name" value="Inosine/uridine_hydrolase_dom"/>
</dbReference>
<evidence type="ECO:0000313" key="5">
    <source>
        <dbReference type="EMBL" id="CZR59838.1"/>
    </source>
</evidence>
<dbReference type="EMBL" id="FJOG01000014">
    <property type="protein sequence ID" value="CZR59838.1"/>
    <property type="molecule type" value="Genomic_DNA"/>
</dbReference>
<accession>A0A1L7X486</accession>
<dbReference type="STRING" id="576137.A0A1L7X486"/>
<dbReference type="Gene3D" id="3.90.245.10">
    <property type="entry name" value="Ribonucleoside hydrolase-like"/>
    <property type="match status" value="1"/>
</dbReference>
<keyword evidence="3" id="KW-0326">Glycosidase</keyword>
<evidence type="ECO:0000313" key="6">
    <source>
        <dbReference type="Proteomes" id="UP000184330"/>
    </source>
</evidence>
<evidence type="ECO:0000256" key="1">
    <source>
        <dbReference type="ARBA" id="ARBA00009176"/>
    </source>
</evidence>
<proteinExistence type="inferred from homology"/>
<organism evidence="5 6">
    <name type="scientific">Phialocephala subalpina</name>
    <dbReference type="NCBI Taxonomy" id="576137"/>
    <lineage>
        <taxon>Eukaryota</taxon>
        <taxon>Fungi</taxon>
        <taxon>Dikarya</taxon>
        <taxon>Ascomycota</taxon>
        <taxon>Pezizomycotina</taxon>
        <taxon>Leotiomycetes</taxon>
        <taxon>Helotiales</taxon>
        <taxon>Mollisiaceae</taxon>
        <taxon>Phialocephala</taxon>
        <taxon>Phialocephala fortinii species complex</taxon>
    </lineage>
</organism>
<reference evidence="5 6" key="1">
    <citation type="submission" date="2016-03" db="EMBL/GenBank/DDBJ databases">
        <authorList>
            <person name="Ploux O."/>
        </authorList>
    </citation>
    <scope>NUCLEOTIDE SEQUENCE [LARGE SCALE GENOMIC DNA]</scope>
    <source>
        <strain evidence="5 6">UAMH 11012</strain>
    </source>
</reference>
<dbReference type="GO" id="GO:0005829">
    <property type="term" value="C:cytosol"/>
    <property type="evidence" value="ECO:0007669"/>
    <property type="project" value="TreeGrafter"/>
</dbReference>
<evidence type="ECO:0000259" key="4">
    <source>
        <dbReference type="Pfam" id="PF01156"/>
    </source>
</evidence>
<dbReference type="OrthoDB" id="432381at2759"/>
<dbReference type="PANTHER" id="PTHR12304:SF4">
    <property type="entry name" value="URIDINE NUCLEOSIDASE"/>
    <property type="match status" value="1"/>
</dbReference>
<dbReference type="Pfam" id="PF01156">
    <property type="entry name" value="IU_nuc_hydro"/>
    <property type="match status" value="1"/>
</dbReference>
<dbReference type="Proteomes" id="UP000184330">
    <property type="component" value="Unassembled WGS sequence"/>
</dbReference>
<evidence type="ECO:0000256" key="3">
    <source>
        <dbReference type="ARBA" id="ARBA00023295"/>
    </source>
</evidence>
<gene>
    <name evidence="5" type="ORF">PAC_09732</name>
</gene>
<keyword evidence="2" id="KW-0378">Hydrolase</keyword>
<dbReference type="InterPro" id="IPR036452">
    <property type="entry name" value="Ribo_hydro-like"/>
</dbReference>
<dbReference type="GO" id="GO:0008477">
    <property type="term" value="F:purine nucleosidase activity"/>
    <property type="evidence" value="ECO:0007669"/>
    <property type="project" value="TreeGrafter"/>
</dbReference>
<comment type="similarity">
    <text evidence="1">Belongs to the IUNH family.</text>
</comment>
<dbReference type="InterPro" id="IPR023186">
    <property type="entry name" value="IUNH"/>
</dbReference>
<dbReference type="PANTHER" id="PTHR12304">
    <property type="entry name" value="INOSINE-URIDINE PREFERRING NUCLEOSIDE HYDROLASE"/>
    <property type="match status" value="1"/>
</dbReference>
<sequence length="334" mass="35896">MKNILIDCDPGIDDSVALLYALNHDELKICAITTVSGNLTSDECSLNARRILHLCNSSEARQIPVACGPLKPLVRPYPRDPFFHGSDGLRDLGLVDTGGLEENVQFAADLIVETVNRYGDTVSEEGLKALTVLCLGPLTNLALAIMKDPTLPAKVAEVILIGGSFGFNTAGSVRATGDNPVSEWNVYVDPEAASLVFNAGFNLTALGLDVVTLPSIELSPSHRQTLREASPESPAARFLLDLLDFAESRQFASWCCLIDSLAVAVAIDHSIVEVGEVNVAVETQSSLSLGQTIVNRRERVDSQWTHLPKIKAAKTVDADRFLESLVKALVASHP</sequence>
<evidence type="ECO:0000256" key="2">
    <source>
        <dbReference type="ARBA" id="ARBA00022801"/>
    </source>
</evidence>
<dbReference type="AlphaFoldDB" id="A0A1L7X486"/>
<protein>
    <recommendedName>
        <fullName evidence="4">Inosine/uridine-preferring nucleoside hydrolase domain-containing protein</fullName>
    </recommendedName>
</protein>
<feature type="domain" description="Inosine/uridine-preferring nucleoside hydrolase" evidence="4">
    <location>
        <begin position="4"/>
        <end position="323"/>
    </location>
</feature>